<dbReference type="FunFam" id="2.160.20.10:FF:000026">
    <property type="entry name" value="Exo-beta-1,3-glucanase Exg0"/>
    <property type="match status" value="1"/>
</dbReference>
<name>A0A1L7XTI0_9HELO</name>
<evidence type="ECO:0000256" key="2">
    <source>
        <dbReference type="SAM" id="SignalP"/>
    </source>
</evidence>
<accession>A0A1L7XTI0</accession>
<dbReference type="GO" id="GO:0004650">
    <property type="term" value="F:polygalacturonase activity"/>
    <property type="evidence" value="ECO:0007669"/>
    <property type="project" value="InterPro"/>
</dbReference>
<dbReference type="AlphaFoldDB" id="A0A1L7XTI0"/>
<dbReference type="Gene3D" id="2.160.20.10">
    <property type="entry name" value="Single-stranded right-handed beta-helix, Pectin lyase-like"/>
    <property type="match status" value="2"/>
</dbReference>
<evidence type="ECO:0000259" key="3">
    <source>
        <dbReference type="Pfam" id="PF12708"/>
    </source>
</evidence>
<proteinExistence type="predicted"/>
<feature type="domain" description="Rhamnogalacturonase A/B/Epimerase-like pectate lyase" evidence="3">
    <location>
        <begin position="761"/>
        <end position="830"/>
    </location>
</feature>
<feature type="signal peptide" evidence="2">
    <location>
        <begin position="1"/>
        <end position="20"/>
    </location>
</feature>
<feature type="compositionally biased region" description="Low complexity" evidence="1">
    <location>
        <begin position="245"/>
        <end position="371"/>
    </location>
</feature>
<feature type="region of interest" description="Disordered" evidence="1">
    <location>
        <begin position="74"/>
        <end position="183"/>
    </location>
</feature>
<dbReference type="SUPFAM" id="SSF51126">
    <property type="entry name" value="Pectin lyase-like"/>
    <property type="match status" value="2"/>
</dbReference>
<feature type="compositionally biased region" description="Low complexity" evidence="1">
    <location>
        <begin position="77"/>
        <end position="183"/>
    </location>
</feature>
<evidence type="ECO:0000256" key="1">
    <source>
        <dbReference type="SAM" id="MobiDB-lite"/>
    </source>
</evidence>
<dbReference type="Proteomes" id="UP000184330">
    <property type="component" value="Unassembled WGS sequence"/>
</dbReference>
<dbReference type="PANTHER" id="PTHR33928:SF2">
    <property type="entry name" value="PECTATE LYASE SUPERFAMILY PROTEIN DOMAIN-CONTAINING PROTEIN-RELATED"/>
    <property type="match status" value="1"/>
</dbReference>
<dbReference type="OrthoDB" id="1046782at2759"/>
<gene>
    <name evidence="4" type="ORF">PAC_18252</name>
</gene>
<feature type="chain" id="PRO_5012521492" evidence="2">
    <location>
        <begin position="21"/>
        <end position="1132"/>
    </location>
</feature>
<dbReference type="STRING" id="576137.A0A1L7XTI0"/>
<dbReference type="EMBL" id="FJOG01000054">
    <property type="protein sequence ID" value="CZR68353.1"/>
    <property type="molecule type" value="Genomic_DNA"/>
</dbReference>
<dbReference type="PANTHER" id="PTHR33928">
    <property type="entry name" value="POLYGALACTURONASE QRT3"/>
    <property type="match status" value="1"/>
</dbReference>
<dbReference type="CDD" id="cd23668">
    <property type="entry name" value="GH55_beta13glucanase-like"/>
    <property type="match status" value="1"/>
</dbReference>
<reference evidence="4 5" key="1">
    <citation type="submission" date="2016-03" db="EMBL/GenBank/DDBJ databases">
        <authorList>
            <person name="Ploux O."/>
        </authorList>
    </citation>
    <scope>NUCLEOTIDE SEQUENCE [LARGE SCALE GENOMIC DNA]</scope>
    <source>
        <strain evidence="4 5">UAMH 11012</strain>
    </source>
</reference>
<sequence>MLFSKSFITVSTLFIAAVRAGYNGTDGHKHHHQKWNGTKSVTESESVETHVKFVTVVVSKAVATTCVTTGTEGGGSYSYSETGSGSVSTVPTSSLSGSGIVSYSVSKSESGGGSSSVPTTSPSVSVSSSKTYTWGNSSTISTSTSESKSYSVTYSGTSSSKATGSVSSSTGSSSSLSTSSGSSSSGYSYSQSSSSLSSSSPAQASLPPAARRLCHHLLSARRSPRVLKRVAAFHLPYPAAQANPSSSKSSSSSQTSLSSSTVSKTISSSSQTSSSISSSISSSTSKSSSSSSTTSSSSSSVSTTSSKSSSSSSSSSSKSSSSSVSSTSSTSSTSSSSKTSSTSSSTTSSTSSKSSTSSTSNKTSSSSSTSSATPSPTACSGYWMEGITHQGIAPFNAAPGTYQVFRNVKDFGAKGDGVTDDTVAINNAISSGNRCAPGSCGSSTTTPAVVYFPNGTYLVSNPGIIDYYYTQIIGNPIAGCIPTIKAAPAFTTRWLIDGDQYQAGGALGYGATNVFWRQIRNFIIDLTSIPGSVSVAAIHWPTAQATSLQNIVFKMSTATGNQHQGIFIEQGSGGFMTDLVFNGGFQGMFIANQQFTMRNLTFNNVATAIFQGFDWSWTYKGISINNCQIGIDMTSVSGGNQSVGAIVVIDSDITNTPIGVSTVHTLTNNAPDTGGSLILENVRLTKVTTAVQGAGSSVLLAGSAASTTIAAWGQGHKYGATGPVNFQGPFTPTARVPSLLSGTNYYSRSKPQYENLPVSAFLSVRSAGATGNGKTDDSAAIQAVLTKAVSTGQVVYFDSGDYLVTTTIYFPPGIRVVGEAYAVILSSGSFFASKTAPKPVVQVGKPGDVGTIEWSDMIVSSQGAQAGAILIEWNLASSGTPAGMWDVHTRVGGFAGSNLQLAECPVTNATVITNANVPAQCEAAFLSMHVTSSATGLYMENVWLWVADHDVEDPALTQITIYAGRGLLIESVEGNNWLYGTAVEHHSLYQYSLANTGDLFMGFIQTETAYYQPNPDATVPFPTNAAYSDPTFVAGQSGWGLHVAQSHNVTIYGQGLYSFFSNNNVHCSDQGNGETCQGKIFSVDTYSAASIAVYGYSTVGTTNMITLGGTDIAPYAENFDGFVDTIAIFREY</sequence>
<feature type="domain" description="Rhamnogalacturonase A/B/Epimerase-like pectate lyase" evidence="3">
    <location>
        <begin position="405"/>
        <end position="632"/>
    </location>
</feature>
<evidence type="ECO:0000313" key="5">
    <source>
        <dbReference type="Proteomes" id="UP000184330"/>
    </source>
</evidence>
<dbReference type="FunFam" id="2.160.20.10:FF:000023">
    <property type="entry name" value="Exo-beta-1,3-glucanase Exg0"/>
    <property type="match status" value="1"/>
</dbReference>
<feature type="region of interest" description="Disordered" evidence="1">
    <location>
        <begin position="239"/>
        <end position="375"/>
    </location>
</feature>
<dbReference type="Pfam" id="PF12708">
    <property type="entry name" value="Pect-lyase_RHGA_epim"/>
    <property type="match status" value="2"/>
</dbReference>
<organism evidence="4 5">
    <name type="scientific">Phialocephala subalpina</name>
    <dbReference type="NCBI Taxonomy" id="576137"/>
    <lineage>
        <taxon>Eukaryota</taxon>
        <taxon>Fungi</taxon>
        <taxon>Dikarya</taxon>
        <taxon>Ascomycota</taxon>
        <taxon>Pezizomycotina</taxon>
        <taxon>Leotiomycetes</taxon>
        <taxon>Helotiales</taxon>
        <taxon>Mollisiaceae</taxon>
        <taxon>Phialocephala</taxon>
        <taxon>Phialocephala fortinii species complex</taxon>
    </lineage>
</organism>
<keyword evidence="2" id="KW-0732">Signal</keyword>
<dbReference type="InterPro" id="IPR011050">
    <property type="entry name" value="Pectin_lyase_fold/virulence"/>
</dbReference>
<keyword evidence="5" id="KW-1185">Reference proteome</keyword>
<evidence type="ECO:0000313" key="4">
    <source>
        <dbReference type="EMBL" id="CZR68353.1"/>
    </source>
</evidence>
<dbReference type="InterPro" id="IPR039279">
    <property type="entry name" value="QRT3-like"/>
</dbReference>
<dbReference type="InterPro" id="IPR024535">
    <property type="entry name" value="RHGA/B-epi-like_pectate_lyase"/>
</dbReference>
<protein>
    <submittedName>
        <fullName evidence="4">Related to beta-1,3 exoglucanase</fullName>
    </submittedName>
</protein>
<dbReference type="InterPro" id="IPR012334">
    <property type="entry name" value="Pectin_lyas_fold"/>
</dbReference>